<dbReference type="OMA" id="DLKCLDW"/>
<evidence type="ECO:0000313" key="3">
    <source>
        <dbReference type="Proteomes" id="UP000277928"/>
    </source>
</evidence>
<evidence type="ECO:0008006" key="4">
    <source>
        <dbReference type="Google" id="ProtNLM"/>
    </source>
</evidence>
<gene>
    <name evidence="2" type="ORF">NLS_LOCUS1204</name>
</gene>
<reference evidence="2 3" key="1">
    <citation type="submission" date="2018-08" db="EMBL/GenBank/DDBJ databases">
        <authorList>
            <person name="Laetsch R D."/>
            <person name="Stevens L."/>
            <person name="Kumar S."/>
            <person name="Blaxter L. M."/>
        </authorList>
    </citation>
    <scope>NUCLEOTIDE SEQUENCE [LARGE SCALE GENOMIC DNA]</scope>
</reference>
<protein>
    <recommendedName>
        <fullName evidence="4">Fork-head domain-containing protein</fullName>
    </recommendedName>
</protein>
<dbReference type="InterPro" id="IPR036390">
    <property type="entry name" value="WH_DNA-bd_sf"/>
</dbReference>
<dbReference type="OrthoDB" id="5807226at2759"/>
<accession>A0A3P6SET7</accession>
<sequence length="223" mass="25604">MPVEVVDTVEENEGRRSDGVDDKSLEENDVDDLKCLDWLVNYRLPGYFASLDDSFHQLNEKNQFHNFNGRSISENITYSEDKDCTAVEQVICNTPTDKCLAEKCSLSCLIYRVLATSPERQLSLNDIYRRFLVLNSDWGGLSSNWKFSVGETLLNSKCFVYKHSLWSINADFALKHEQDALAQGLSHRCPPSVSATREVIDTSVKIFQWIFNCKKLRRKARYA</sequence>
<dbReference type="Proteomes" id="UP000277928">
    <property type="component" value="Unassembled WGS sequence"/>
</dbReference>
<organism evidence="2 3">
    <name type="scientific">Litomosoides sigmodontis</name>
    <name type="common">Filarial nematode worm</name>
    <dbReference type="NCBI Taxonomy" id="42156"/>
    <lineage>
        <taxon>Eukaryota</taxon>
        <taxon>Metazoa</taxon>
        <taxon>Ecdysozoa</taxon>
        <taxon>Nematoda</taxon>
        <taxon>Chromadorea</taxon>
        <taxon>Rhabditida</taxon>
        <taxon>Spirurina</taxon>
        <taxon>Spiruromorpha</taxon>
        <taxon>Filarioidea</taxon>
        <taxon>Onchocercidae</taxon>
        <taxon>Litomosoides</taxon>
    </lineage>
</organism>
<dbReference type="Gene3D" id="1.10.10.10">
    <property type="entry name" value="Winged helix-like DNA-binding domain superfamily/Winged helix DNA-binding domain"/>
    <property type="match status" value="1"/>
</dbReference>
<feature type="compositionally biased region" description="Basic and acidic residues" evidence="1">
    <location>
        <begin position="12"/>
        <end position="23"/>
    </location>
</feature>
<proteinExistence type="predicted"/>
<name>A0A3P6SET7_LITSI</name>
<feature type="region of interest" description="Disordered" evidence="1">
    <location>
        <begin position="1"/>
        <end position="23"/>
    </location>
</feature>
<evidence type="ECO:0000313" key="2">
    <source>
        <dbReference type="EMBL" id="VDK70727.1"/>
    </source>
</evidence>
<dbReference type="InterPro" id="IPR036388">
    <property type="entry name" value="WH-like_DNA-bd_sf"/>
</dbReference>
<keyword evidence="3" id="KW-1185">Reference proteome</keyword>
<dbReference type="SUPFAM" id="SSF46785">
    <property type="entry name" value="Winged helix' DNA-binding domain"/>
    <property type="match status" value="1"/>
</dbReference>
<evidence type="ECO:0000256" key="1">
    <source>
        <dbReference type="SAM" id="MobiDB-lite"/>
    </source>
</evidence>
<dbReference type="EMBL" id="UYRX01000039">
    <property type="protein sequence ID" value="VDK70727.1"/>
    <property type="molecule type" value="Genomic_DNA"/>
</dbReference>
<dbReference type="AlphaFoldDB" id="A0A3P6SET7"/>